<dbReference type="Pfam" id="PF13392">
    <property type="entry name" value="HNH_3"/>
    <property type="match status" value="1"/>
</dbReference>
<dbReference type="Proteomes" id="UP000001433">
    <property type="component" value="Segment"/>
</dbReference>
<dbReference type="Gene3D" id="3.30.730.10">
    <property type="entry name" value="AP2/ERF domain"/>
    <property type="match status" value="1"/>
</dbReference>
<proteinExistence type="predicted"/>
<evidence type="ECO:0000259" key="4">
    <source>
        <dbReference type="PROSITE" id="PS51032"/>
    </source>
</evidence>
<dbReference type="InterPro" id="IPR036955">
    <property type="entry name" value="AP2/ERF_dom_sf"/>
</dbReference>
<evidence type="ECO:0000313" key="6">
    <source>
        <dbReference type="Proteomes" id="UP000001433"/>
    </source>
</evidence>
<keyword evidence="6" id="KW-1185">Reference proteome</keyword>
<dbReference type="Gene3D" id="3.90.75.20">
    <property type="match status" value="1"/>
</dbReference>
<evidence type="ECO:0000256" key="1">
    <source>
        <dbReference type="ARBA" id="ARBA00023015"/>
    </source>
</evidence>
<dbReference type="KEGG" id="vg:5247083"/>
<dbReference type="GO" id="GO:0003700">
    <property type="term" value="F:DNA-binding transcription factor activity"/>
    <property type="evidence" value="ECO:0007669"/>
    <property type="project" value="InterPro"/>
</dbReference>
<evidence type="ECO:0000256" key="3">
    <source>
        <dbReference type="ARBA" id="ARBA00023163"/>
    </source>
</evidence>
<dbReference type="GeneID" id="5247083"/>
<keyword evidence="1" id="KW-0805">Transcription regulation</keyword>
<organism evidence="5 6">
    <name type="scientific">Xanthomonas phage Xop411</name>
    <dbReference type="NCBI Taxonomy" id="2913975"/>
    <lineage>
        <taxon>Viruses</taxon>
        <taxon>Duplodnaviria</taxon>
        <taxon>Heunggongvirae</taxon>
        <taxon>Uroviricota</taxon>
        <taxon>Caudoviricetes</taxon>
        <taxon>Xipdecavirus</taxon>
        <taxon>Xipdecavirus Xop411</taxon>
    </lineage>
</organism>
<dbReference type="EMBL" id="DQ777876">
    <property type="protein sequence ID" value="ABK00189.1"/>
    <property type="molecule type" value="Genomic_DNA"/>
</dbReference>
<dbReference type="OrthoDB" id="21336at10239"/>
<dbReference type="GO" id="GO:0003677">
    <property type="term" value="F:DNA binding"/>
    <property type="evidence" value="ECO:0007669"/>
    <property type="project" value="UniProtKB-KW"/>
</dbReference>
<reference evidence="5 6" key="1">
    <citation type="journal article" date="2007" name="BMC Genomics">
        <title>Comparison of genomes of three Xanthomonas oryzae bacteriophages.</title>
        <authorList>
            <person name="Lee C.N."/>
            <person name="Hu R.M."/>
            <person name="Chow T.Y."/>
            <person name="Lin J.W."/>
            <person name="Chen H.Y."/>
            <person name="Tseng Y.H."/>
            <person name="Weng S.F."/>
        </authorList>
    </citation>
    <scope>NUCLEOTIDE SEQUENCE</scope>
</reference>
<name>A5H1L2_9CAUD</name>
<dbReference type="InterPro" id="IPR044925">
    <property type="entry name" value="His-Me_finger_sf"/>
</dbReference>
<dbReference type="PROSITE" id="PS51032">
    <property type="entry name" value="AP2_ERF"/>
    <property type="match status" value="1"/>
</dbReference>
<sequence length="167" mass="19138">MRVTDLTFEDVDKLLAYDTETGVLTWKVSRSNVKAGSVAGRPNSNGHLQVMVHSKHYLVHRLAWLLHTGSWPIQQLDHINRVRDDNRIENLRECSNAENSQNRGKQSNNTSGVTGVSWYKRSGKWQALIKLNGKHIHLGYFDTIEEAATARSAAKRKYHMFQPEDRK</sequence>
<dbReference type="SUPFAM" id="SSF54171">
    <property type="entry name" value="DNA-binding domain"/>
    <property type="match status" value="1"/>
</dbReference>
<protein>
    <submittedName>
        <fullName evidence="5">p42.1</fullName>
    </submittedName>
</protein>
<dbReference type="InterPro" id="IPR003615">
    <property type="entry name" value="HNH_nuc"/>
</dbReference>
<dbReference type="SUPFAM" id="SSF54060">
    <property type="entry name" value="His-Me finger endonucleases"/>
    <property type="match status" value="1"/>
</dbReference>
<dbReference type="RefSeq" id="YP_001285711.1">
    <property type="nucleotide sequence ID" value="NC_009543.1"/>
</dbReference>
<dbReference type="InterPro" id="IPR001471">
    <property type="entry name" value="AP2/ERF_dom"/>
</dbReference>
<evidence type="ECO:0000313" key="5">
    <source>
        <dbReference type="EMBL" id="ABK00189.1"/>
    </source>
</evidence>
<keyword evidence="3" id="KW-0804">Transcription</keyword>
<feature type="domain" description="AP2/ERF" evidence="4">
    <location>
        <begin position="109"/>
        <end position="167"/>
    </location>
</feature>
<evidence type="ECO:0000256" key="2">
    <source>
        <dbReference type="ARBA" id="ARBA00023125"/>
    </source>
</evidence>
<accession>A5H1L2</accession>
<keyword evidence="2" id="KW-0238">DNA-binding</keyword>
<dbReference type="InterPro" id="IPR016177">
    <property type="entry name" value="DNA-bd_dom_sf"/>
</dbReference>